<sequence>MGKVVLVTGAARQLGGRFVRRIQGDPEVERVVAVDAVEPAHPLGDAEFVRADIRRPAIAKVLAEHEVDTVVHMDVTGTALGGGGRTSVKETNVIGTMQLLGACQKSPRVSRLVVKSSTNVYGSAPRDPAVFTESTAAKSLPSGGFAKDAVEVEGYVRGFARRRPDVAVCVLRFANILGPRADSPLAEYLSLPVLPTVFGYDPRLQFVHEDDVIDVLRMVAHESRRAGLNSGTFNIAGDGVLLLSQCARRLGRPTVPVLLPAVTWVGSALRAIGVTDFAPEQIRLLTHGRVVSTVQMREVLGFAPRYTTAETFADFARSRGAGLLPPELLAGAVDRLADRLSVPAVPYEAPPAPRVPAPAAPAPSSSPASPPFHDGA</sequence>
<evidence type="ECO:0000313" key="4">
    <source>
        <dbReference type="Proteomes" id="UP001501000"/>
    </source>
</evidence>
<dbReference type="Gene3D" id="3.40.50.720">
    <property type="entry name" value="NAD(P)-binding Rossmann-like Domain"/>
    <property type="match status" value="1"/>
</dbReference>
<dbReference type="InterPro" id="IPR001509">
    <property type="entry name" value="Epimerase_deHydtase"/>
</dbReference>
<organism evidence="3 4">
    <name type="scientific">Streptomyces gulbargensis</name>
    <dbReference type="NCBI Taxonomy" id="364901"/>
    <lineage>
        <taxon>Bacteria</taxon>
        <taxon>Bacillati</taxon>
        <taxon>Actinomycetota</taxon>
        <taxon>Actinomycetes</taxon>
        <taxon>Kitasatosporales</taxon>
        <taxon>Streptomycetaceae</taxon>
        <taxon>Streptomyces</taxon>
    </lineage>
</organism>
<keyword evidence="4" id="KW-1185">Reference proteome</keyword>
<dbReference type="EMBL" id="BAABAJ010000027">
    <property type="protein sequence ID" value="GAA3938376.1"/>
    <property type="molecule type" value="Genomic_DNA"/>
</dbReference>
<dbReference type="Proteomes" id="UP001501000">
    <property type="component" value="Unassembled WGS sequence"/>
</dbReference>
<accession>A0ABP7N9S6</accession>
<name>A0ABP7N9S6_9ACTN</name>
<dbReference type="PANTHER" id="PTHR43245:SF52">
    <property type="entry name" value="NAD-DEPENDENT EPIMERASE_DEHYDRATASE"/>
    <property type="match status" value="1"/>
</dbReference>
<dbReference type="PANTHER" id="PTHR43245">
    <property type="entry name" value="BIFUNCTIONAL POLYMYXIN RESISTANCE PROTEIN ARNA"/>
    <property type="match status" value="1"/>
</dbReference>
<dbReference type="InterPro" id="IPR036291">
    <property type="entry name" value="NAD(P)-bd_dom_sf"/>
</dbReference>
<dbReference type="RefSeq" id="WP_345287265.1">
    <property type="nucleotide sequence ID" value="NZ_BAABAJ010000027.1"/>
</dbReference>
<feature type="compositionally biased region" description="Pro residues" evidence="1">
    <location>
        <begin position="348"/>
        <end position="361"/>
    </location>
</feature>
<gene>
    <name evidence="3" type="ORF">GCM10022244_53420</name>
</gene>
<dbReference type="InterPro" id="IPR050177">
    <property type="entry name" value="Lipid_A_modif_metabolic_enz"/>
</dbReference>
<dbReference type="Pfam" id="PF01370">
    <property type="entry name" value="Epimerase"/>
    <property type="match status" value="1"/>
</dbReference>
<evidence type="ECO:0000256" key="1">
    <source>
        <dbReference type="SAM" id="MobiDB-lite"/>
    </source>
</evidence>
<feature type="domain" description="NAD-dependent epimerase/dehydratase" evidence="2">
    <location>
        <begin position="5"/>
        <end position="236"/>
    </location>
</feature>
<comment type="caution">
    <text evidence="3">The sequence shown here is derived from an EMBL/GenBank/DDBJ whole genome shotgun (WGS) entry which is preliminary data.</text>
</comment>
<proteinExistence type="predicted"/>
<protein>
    <submittedName>
        <fullName evidence="3">NAD-dependent epimerase/dehydratase family protein</fullName>
    </submittedName>
</protein>
<reference evidence="4" key="1">
    <citation type="journal article" date="2019" name="Int. J. Syst. Evol. Microbiol.">
        <title>The Global Catalogue of Microorganisms (GCM) 10K type strain sequencing project: providing services to taxonomists for standard genome sequencing and annotation.</title>
        <authorList>
            <consortium name="The Broad Institute Genomics Platform"/>
            <consortium name="The Broad Institute Genome Sequencing Center for Infectious Disease"/>
            <person name="Wu L."/>
            <person name="Ma J."/>
        </authorList>
    </citation>
    <scope>NUCLEOTIDE SEQUENCE [LARGE SCALE GENOMIC DNA]</scope>
    <source>
        <strain evidence="4">JCM 16956</strain>
    </source>
</reference>
<dbReference type="SUPFAM" id="SSF51735">
    <property type="entry name" value="NAD(P)-binding Rossmann-fold domains"/>
    <property type="match status" value="1"/>
</dbReference>
<feature type="region of interest" description="Disordered" evidence="1">
    <location>
        <begin position="347"/>
        <end position="376"/>
    </location>
</feature>
<evidence type="ECO:0000313" key="3">
    <source>
        <dbReference type="EMBL" id="GAA3938376.1"/>
    </source>
</evidence>
<evidence type="ECO:0000259" key="2">
    <source>
        <dbReference type="Pfam" id="PF01370"/>
    </source>
</evidence>